<gene>
    <name evidence="1" type="ORF">HNP32_001386</name>
</gene>
<comment type="caution">
    <text evidence="1">The sequence shown here is derived from an EMBL/GenBank/DDBJ whole genome shotgun (WGS) entry which is preliminary data.</text>
</comment>
<reference evidence="1 2" key="1">
    <citation type="submission" date="2020-08" db="EMBL/GenBank/DDBJ databases">
        <title>Functional genomics of gut bacteria from endangered species of beetles.</title>
        <authorList>
            <person name="Carlos-Shanley C."/>
        </authorList>
    </citation>
    <scope>NUCLEOTIDE SEQUENCE [LARGE SCALE GENOMIC DNA]</scope>
    <source>
        <strain evidence="1 2">S00123</strain>
    </source>
</reference>
<accession>A0A7W7INQ7</accession>
<organism evidence="1 2">
    <name type="scientific">Brevundimonas bullata</name>
    <dbReference type="NCBI Taxonomy" id="13160"/>
    <lineage>
        <taxon>Bacteria</taxon>
        <taxon>Pseudomonadati</taxon>
        <taxon>Pseudomonadota</taxon>
        <taxon>Alphaproteobacteria</taxon>
        <taxon>Caulobacterales</taxon>
        <taxon>Caulobacteraceae</taxon>
        <taxon>Brevundimonas</taxon>
    </lineage>
</organism>
<dbReference type="AlphaFoldDB" id="A0A7W7INQ7"/>
<proteinExistence type="predicted"/>
<sequence length="64" mass="6861">MSMHDQAFRTVELPALPGKLGEIDALLQAARSSGTAIGERTVLQEIARIIDRPSGGDIYQKPLG</sequence>
<dbReference type="EMBL" id="JACHKY010000002">
    <property type="protein sequence ID" value="MBB4797662.1"/>
    <property type="molecule type" value="Genomic_DNA"/>
</dbReference>
<protein>
    <submittedName>
        <fullName evidence="1">Uncharacterized protein</fullName>
    </submittedName>
</protein>
<keyword evidence="2" id="KW-1185">Reference proteome</keyword>
<dbReference type="Proteomes" id="UP000539957">
    <property type="component" value="Unassembled WGS sequence"/>
</dbReference>
<dbReference type="RefSeq" id="WP_184268425.1">
    <property type="nucleotide sequence ID" value="NZ_JACHKY010000002.1"/>
</dbReference>
<evidence type="ECO:0000313" key="1">
    <source>
        <dbReference type="EMBL" id="MBB4797662.1"/>
    </source>
</evidence>
<evidence type="ECO:0000313" key="2">
    <source>
        <dbReference type="Proteomes" id="UP000539957"/>
    </source>
</evidence>
<name>A0A7W7INQ7_9CAUL</name>